<feature type="non-terminal residue" evidence="1">
    <location>
        <position position="1"/>
    </location>
</feature>
<gene>
    <name evidence="1" type="ORF">S01H1_77778</name>
</gene>
<protein>
    <submittedName>
        <fullName evidence="1">Uncharacterized protein</fullName>
    </submittedName>
</protein>
<evidence type="ECO:0000313" key="1">
    <source>
        <dbReference type="EMBL" id="GAG52714.1"/>
    </source>
</evidence>
<proteinExistence type="predicted"/>
<dbReference type="AlphaFoldDB" id="X0YA57"/>
<dbReference type="EMBL" id="BARS01052299">
    <property type="protein sequence ID" value="GAG52714.1"/>
    <property type="molecule type" value="Genomic_DNA"/>
</dbReference>
<name>X0YA57_9ZZZZ</name>
<organism evidence="1">
    <name type="scientific">marine sediment metagenome</name>
    <dbReference type="NCBI Taxonomy" id="412755"/>
    <lineage>
        <taxon>unclassified sequences</taxon>
        <taxon>metagenomes</taxon>
        <taxon>ecological metagenomes</taxon>
    </lineage>
</organism>
<dbReference type="PANTHER" id="PTHR42731:SF1">
    <property type="entry name" value="RADICAL SAM DOMAIN PROTEIN"/>
    <property type="match status" value="1"/>
</dbReference>
<comment type="caution">
    <text evidence="1">The sequence shown here is derived from an EMBL/GenBank/DDBJ whole genome shotgun (WGS) entry which is preliminary data.</text>
</comment>
<reference evidence="1" key="1">
    <citation type="journal article" date="2014" name="Front. Microbiol.">
        <title>High frequency of phylogenetically diverse reductive dehalogenase-homologous genes in deep subseafloor sedimentary metagenomes.</title>
        <authorList>
            <person name="Kawai M."/>
            <person name="Futagami T."/>
            <person name="Toyoda A."/>
            <person name="Takaki Y."/>
            <person name="Nishi S."/>
            <person name="Hori S."/>
            <person name="Arai W."/>
            <person name="Tsubouchi T."/>
            <person name="Morono Y."/>
            <person name="Uchiyama I."/>
            <person name="Ito T."/>
            <person name="Fujiyama A."/>
            <person name="Inagaki F."/>
            <person name="Takami H."/>
        </authorList>
    </citation>
    <scope>NUCLEOTIDE SEQUENCE</scope>
    <source>
        <strain evidence="1">Expedition CK06-06</strain>
    </source>
</reference>
<accession>X0YA57</accession>
<sequence>LEAVFARGDRRLSACIEHAYRAGARFDGWDECFDANIWQRAFDATGIDPTWYAGRERPQDEVLPWDHLPGGHPRDYLWRQYEDFRGQIGALKSSAEEA</sequence>
<dbReference type="PANTHER" id="PTHR42731">
    <property type="entry name" value="SLL1084 PROTEIN"/>
    <property type="match status" value="1"/>
</dbReference>